<comment type="caution">
    <text evidence="1">The sequence shown here is derived from an EMBL/GenBank/DDBJ whole genome shotgun (WGS) entry which is preliminary data.</text>
</comment>
<protein>
    <submittedName>
        <fullName evidence="1">Uncharacterized protein</fullName>
    </submittedName>
</protein>
<accession>A0A391NIZ3</accession>
<dbReference type="AlphaFoldDB" id="A0A391NIZ3"/>
<proteinExistence type="predicted"/>
<keyword evidence="2" id="KW-1185">Reference proteome</keyword>
<evidence type="ECO:0000313" key="2">
    <source>
        <dbReference type="Proteomes" id="UP000265618"/>
    </source>
</evidence>
<organism evidence="1 2">
    <name type="scientific">Kipferlia bialata</name>
    <dbReference type="NCBI Taxonomy" id="797122"/>
    <lineage>
        <taxon>Eukaryota</taxon>
        <taxon>Metamonada</taxon>
        <taxon>Carpediemonas-like organisms</taxon>
        <taxon>Kipferlia</taxon>
    </lineage>
</organism>
<sequence length="145" mass="15939">MAGLDSMAAPRGVLWRVVPSNAIPNGMTLMCEDLDSPLWLASDLSMTDKEANAALFRFELCPAFRGGKGSVSVVMYHHTSNLVLASSESRHTVFLMTEEEVDTKSKDVLLYNKAWEFSIDAEEDGVNGEDASGFLTPYEKEPLAF</sequence>
<gene>
    <name evidence="1" type="ORF">KIPB_001772</name>
</gene>
<reference evidence="1 2" key="1">
    <citation type="journal article" date="2018" name="PLoS ONE">
        <title>The draft genome of Kipferlia bialata reveals reductive genome evolution in fornicate parasites.</title>
        <authorList>
            <person name="Tanifuji G."/>
            <person name="Takabayashi S."/>
            <person name="Kume K."/>
            <person name="Takagi M."/>
            <person name="Nakayama T."/>
            <person name="Kamikawa R."/>
            <person name="Inagaki Y."/>
            <person name="Hashimoto T."/>
        </authorList>
    </citation>
    <scope>NUCLEOTIDE SEQUENCE [LARGE SCALE GENOMIC DNA]</scope>
    <source>
        <strain evidence="1">NY0173</strain>
    </source>
</reference>
<dbReference type="Proteomes" id="UP000265618">
    <property type="component" value="Unassembled WGS sequence"/>
</dbReference>
<name>A0A391NIZ3_9EUKA</name>
<evidence type="ECO:0000313" key="1">
    <source>
        <dbReference type="EMBL" id="GCA62181.1"/>
    </source>
</evidence>
<dbReference type="EMBL" id="BDIP01000264">
    <property type="protein sequence ID" value="GCA62181.1"/>
    <property type="molecule type" value="Genomic_DNA"/>
</dbReference>